<feature type="transmembrane region" description="Helical" evidence="1">
    <location>
        <begin position="21"/>
        <end position="42"/>
    </location>
</feature>
<dbReference type="EMBL" id="JANIBC010000002">
    <property type="protein sequence ID" value="MCQ8184587.1"/>
    <property type="molecule type" value="Genomic_DNA"/>
</dbReference>
<dbReference type="RefSeq" id="WP_256618436.1">
    <property type="nucleotide sequence ID" value="NZ_JANIBC010000002.1"/>
</dbReference>
<keyword evidence="1" id="KW-1133">Transmembrane helix</keyword>
<evidence type="ECO:0000256" key="1">
    <source>
        <dbReference type="SAM" id="Phobius"/>
    </source>
</evidence>
<comment type="caution">
    <text evidence="2">The sequence shown here is derived from an EMBL/GenBank/DDBJ whole genome shotgun (WGS) entry which is preliminary data.</text>
</comment>
<evidence type="ECO:0000313" key="2">
    <source>
        <dbReference type="EMBL" id="MCQ8184587.1"/>
    </source>
</evidence>
<keyword evidence="3" id="KW-1185">Reference proteome</keyword>
<accession>A0A9X2L7R5</accession>
<dbReference type="Proteomes" id="UP001142610">
    <property type="component" value="Unassembled WGS sequence"/>
</dbReference>
<name>A0A9X2L7R5_9PROT</name>
<reference evidence="2" key="1">
    <citation type="submission" date="2022-07" db="EMBL/GenBank/DDBJ databases">
        <title>Parvularcula maris sp. nov., an algicidal bacterium isolated from seawater.</title>
        <authorList>
            <person name="Li F."/>
        </authorList>
    </citation>
    <scope>NUCLEOTIDE SEQUENCE</scope>
    <source>
        <strain evidence="2">BGMRC 0090</strain>
    </source>
</reference>
<keyword evidence="1" id="KW-0472">Membrane</keyword>
<proteinExistence type="predicted"/>
<feature type="transmembrane region" description="Helical" evidence="1">
    <location>
        <begin position="62"/>
        <end position="90"/>
    </location>
</feature>
<organism evidence="2 3">
    <name type="scientific">Parvularcula maris</name>
    <dbReference type="NCBI Taxonomy" id="2965077"/>
    <lineage>
        <taxon>Bacteria</taxon>
        <taxon>Pseudomonadati</taxon>
        <taxon>Pseudomonadota</taxon>
        <taxon>Alphaproteobacteria</taxon>
        <taxon>Parvularculales</taxon>
        <taxon>Parvularculaceae</taxon>
        <taxon>Parvularcula</taxon>
    </lineage>
</organism>
<feature type="transmembrane region" description="Helical" evidence="1">
    <location>
        <begin position="102"/>
        <end position="133"/>
    </location>
</feature>
<sequence length="168" mass="18294">MKVWPFSTLRNPEAPLPLVVLSGWATATIPALLLVLVAQQILPPEMFERVGDEVWSDELPVWANVGGVVLFAPVVETLMMAIGFALMSLVRVPPGWQIAAQTVAWGILHGSIAAAWGIAPTWIFFVLSVIWIGQRPASWWKSFFAVTLVHMLNNALAAIDLVRTQAGG</sequence>
<dbReference type="AlphaFoldDB" id="A0A9X2L7R5"/>
<keyword evidence="1" id="KW-0812">Transmembrane</keyword>
<protein>
    <submittedName>
        <fullName evidence="2">Uncharacterized protein</fullName>
    </submittedName>
</protein>
<gene>
    <name evidence="2" type="ORF">NOG11_04230</name>
</gene>
<evidence type="ECO:0000313" key="3">
    <source>
        <dbReference type="Proteomes" id="UP001142610"/>
    </source>
</evidence>